<reference evidence="2 3" key="1">
    <citation type="submission" date="2016-08" db="EMBL/GenBank/DDBJ databases">
        <title>Draft genome of the agarase producing Sphingomonas sp. MCT13.</title>
        <authorList>
            <person name="D'Andrea M.M."/>
            <person name="Rossolini G.M."/>
            <person name="Thaller M.C."/>
        </authorList>
    </citation>
    <scope>NUCLEOTIDE SEQUENCE [LARGE SCALE GENOMIC DNA]</scope>
    <source>
        <strain evidence="2 3">MCT13</strain>
    </source>
</reference>
<organism evidence="2 3">
    <name type="scientific">Sphingomonas turrisvirgatae</name>
    <dbReference type="NCBI Taxonomy" id="1888892"/>
    <lineage>
        <taxon>Bacteria</taxon>
        <taxon>Pseudomonadati</taxon>
        <taxon>Pseudomonadota</taxon>
        <taxon>Alphaproteobacteria</taxon>
        <taxon>Sphingomonadales</taxon>
        <taxon>Sphingomonadaceae</taxon>
        <taxon>Sphingomonas</taxon>
    </lineage>
</organism>
<dbReference type="RefSeq" id="WP_069321738.1">
    <property type="nucleotide sequence ID" value="NZ_MDDS01000068.1"/>
</dbReference>
<gene>
    <name evidence="2" type="ORF">BFL28_05650</name>
</gene>
<dbReference type="SUPFAM" id="SSF56935">
    <property type="entry name" value="Porins"/>
    <property type="match status" value="1"/>
</dbReference>
<dbReference type="OrthoDB" id="7509111at2"/>
<evidence type="ECO:0000313" key="3">
    <source>
        <dbReference type="Proteomes" id="UP000094487"/>
    </source>
</evidence>
<dbReference type="Proteomes" id="UP000094487">
    <property type="component" value="Unassembled WGS sequence"/>
</dbReference>
<keyword evidence="1" id="KW-0732">Signal</keyword>
<proteinExistence type="predicted"/>
<name>A0A1E3LRU0_9SPHN</name>
<dbReference type="InterPro" id="IPR018759">
    <property type="entry name" value="BBP2_2"/>
</dbReference>
<dbReference type="EMBL" id="MDDS01000068">
    <property type="protein sequence ID" value="ODP36472.1"/>
    <property type="molecule type" value="Genomic_DNA"/>
</dbReference>
<protein>
    <submittedName>
        <fullName evidence="2">Uncharacterized protein</fullName>
    </submittedName>
</protein>
<sequence>MKTKLKMQAACLGVVAATVMASGTQAQAQEASAAGSTFGTPTREVNIELAGEATYDSNIARSNAAGAAARGLEREDVRFSPSIEADLTLPTGPAVVTLAATVAYDFHARNSQLDRERLNLQAGAASKFAMCDVGVQGGYSRRQNDLGDLSIIPGDPEGSAVNVQDVARIGGSVSCGSIIRPTAYIDYRTTRNSADQRKISDVNLLTYGGGVSYRSPAFGILTAFVGRTEFDYPDRRAFAGALQGFDLMMYGLRLDRRLGTQLQFNGQIYYVNVNAASGLGDSFDGLNWDAAASLRLGANAQLTVSAAKIVDASSAFNLRAAKVSTYGATLDYVFSPLLRGSLYATRRERDFATDPLLPVLILLNDDRTTEVGARLDYTIGRRIGLNLAAGYQDRDADVAVYDYSAFRATVGVSLRL</sequence>
<feature type="chain" id="PRO_5009131921" evidence="1">
    <location>
        <begin position="29"/>
        <end position="416"/>
    </location>
</feature>
<feature type="signal peptide" evidence="1">
    <location>
        <begin position="1"/>
        <end position="28"/>
    </location>
</feature>
<dbReference type="AlphaFoldDB" id="A0A1E3LRU0"/>
<dbReference type="Pfam" id="PF10082">
    <property type="entry name" value="BBP2_2"/>
    <property type="match status" value="1"/>
</dbReference>
<evidence type="ECO:0000256" key="1">
    <source>
        <dbReference type="SAM" id="SignalP"/>
    </source>
</evidence>
<keyword evidence="3" id="KW-1185">Reference proteome</keyword>
<accession>A0A1E3LRU0</accession>
<evidence type="ECO:0000313" key="2">
    <source>
        <dbReference type="EMBL" id="ODP36472.1"/>
    </source>
</evidence>
<dbReference type="STRING" id="1888892.BFL28_05650"/>
<comment type="caution">
    <text evidence="2">The sequence shown here is derived from an EMBL/GenBank/DDBJ whole genome shotgun (WGS) entry which is preliminary data.</text>
</comment>